<keyword evidence="1" id="KW-0472">Membrane</keyword>
<dbReference type="AlphaFoldDB" id="A0A9P9JBD1"/>
<accession>A0A9P9JBD1</accession>
<reference evidence="2" key="1">
    <citation type="journal article" date="2021" name="Nat. Commun.">
        <title>Genetic determinants of endophytism in the Arabidopsis root mycobiome.</title>
        <authorList>
            <person name="Mesny F."/>
            <person name="Miyauchi S."/>
            <person name="Thiergart T."/>
            <person name="Pickel B."/>
            <person name="Atanasova L."/>
            <person name="Karlsson M."/>
            <person name="Huettel B."/>
            <person name="Barry K.W."/>
            <person name="Haridas S."/>
            <person name="Chen C."/>
            <person name="Bauer D."/>
            <person name="Andreopoulos W."/>
            <person name="Pangilinan J."/>
            <person name="LaButti K."/>
            <person name="Riley R."/>
            <person name="Lipzen A."/>
            <person name="Clum A."/>
            <person name="Drula E."/>
            <person name="Henrissat B."/>
            <person name="Kohler A."/>
            <person name="Grigoriev I.V."/>
            <person name="Martin F.M."/>
            <person name="Hacquard S."/>
        </authorList>
    </citation>
    <scope>NUCLEOTIDE SEQUENCE</scope>
    <source>
        <strain evidence="2">MPI-CAGE-AT-0021</strain>
    </source>
</reference>
<evidence type="ECO:0000313" key="2">
    <source>
        <dbReference type="EMBL" id="KAH7160344.1"/>
    </source>
</evidence>
<dbReference type="Proteomes" id="UP000717696">
    <property type="component" value="Unassembled WGS sequence"/>
</dbReference>
<dbReference type="EMBL" id="JAGMUU010000002">
    <property type="protein sequence ID" value="KAH7160344.1"/>
    <property type="molecule type" value="Genomic_DNA"/>
</dbReference>
<gene>
    <name evidence="2" type="ORF">B0J13DRAFT_519751</name>
</gene>
<organism evidence="2 3">
    <name type="scientific">Dactylonectria estremocensis</name>
    <dbReference type="NCBI Taxonomy" id="1079267"/>
    <lineage>
        <taxon>Eukaryota</taxon>
        <taxon>Fungi</taxon>
        <taxon>Dikarya</taxon>
        <taxon>Ascomycota</taxon>
        <taxon>Pezizomycotina</taxon>
        <taxon>Sordariomycetes</taxon>
        <taxon>Hypocreomycetidae</taxon>
        <taxon>Hypocreales</taxon>
        <taxon>Nectriaceae</taxon>
        <taxon>Dactylonectria</taxon>
    </lineage>
</organism>
<name>A0A9P9JBD1_9HYPO</name>
<evidence type="ECO:0000256" key="1">
    <source>
        <dbReference type="SAM" id="Phobius"/>
    </source>
</evidence>
<feature type="transmembrane region" description="Helical" evidence="1">
    <location>
        <begin position="130"/>
        <end position="152"/>
    </location>
</feature>
<keyword evidence="3" id="KW-1185">Reference proteome</keyword>
<keyword evidence="1" id="KW-0812">Transmembrane</keyword>
<sequence length="219" mass="24452">MCLPSHVETLVSASWQRTGGCLCTHSKGGHPATPISASFTQESREQTLLARRKQLQNLGFLSNLAWPLSSFFLSTTLPKITIASITAARRHLEDPTPHQITLPYQRKLSNSIDMPALNKRLGEDVPVGTGTYIVIISLLILGLTIWIAYSIFKRAQSHFRKEDDSSDFDSEVSGLELDQSVSAETDWSSIIEWPVIEPGCNIEYNESIIDSEFRLHTNH</sequence>
<comment type="caution">
    <text evidence="2">The sequence shown here is derived from an EMBL/GenBank/DDBJ whole genome shotgun (WGS) entry which is preliminary data.</text>
</comment>
<proteinExistence type="predicted"/>
<protein>
    <submittedName>
        <fullName evidence="2">Uncharacterized protein</fullName>
    </submittedName>
</protein>
<evidence type="ECO:0000313" key="3">
    <source>
        <dbReference type="Proteomes" id="UP000717696"/>
    </source>
</evidence>
<keyword evidence="1" id="KW-1133">Transmembrane helix</keyword>